<dbReference type="STRING" id="1194526.A284_00825"/>
<evidence type="ECO:0000256" key="5">
    <source>
        <dbReference type="SAM" id="Phobius"/>
    </source>
</evidence>
<dbReference type="Pfam" id="PF12698">
    <property type="entry name" value="ABC2_membrane_3"/>
    <property type="match status" value="1"/>
</dbReference>
<feature type="transmembrane region" description="Helical" evidence="5">
    <location>
        <begin position="225"/>
        <end position="250"/>
    </location>
</feature>
<comment type="subcellular location">
    <subcellularLocation>
        <location evidence="1">Membrane</location>
        <topology evidence="1">Multi-pass membrane protein</topology>
    </subcellularLocation>
</comment>
<dbReference type="GO" id="GO:0140359">
    <property type="term" value="F:ABC-type transporter activity"/>
    <property type="evidence" value="ECO:0007669"/>
    <property type="project" value="InterPro"/>
</dbReference>
<evidence type="ECO:0000256" key="3">
    <source>
        <dbReference type="ARBA" id="ARBA00022989"/>
    </source>
</evidence>
<reference evidence="7 8" key="1">
    <citation type="journal article" date="2016" name="Front. Microbiol.">
        <title>Comprehensive Phylogenetic Analysis of Bovine Non-aureus Staphylococci Species Based on Whole-Genome Sequencing.</title>
        <authorList>
            <person name="Naushad S."/>
            <person name="Barkema H.W."/>
            <person name="Luby C."/>
            <person name="Condas L.A."/>
            <person name="Nobrega D.B."/>
            <person name="Carson D.A."/>
            <person name="De Buck J."/>
        </authorList>
    </citation>
    <scope>NUCLEOTIDE SEQUENCE [LARGE SCALE GENOMIC DNA]</scope>
    <source>
        <strain evidence="7 8">SNUC 2993</strain>
    </source>
</reference>
<evidence type="ECO:0000313" key="7">
    <source>
        <dbReference type="EMBL" id="PTI49818.1"/>
    </source>
</evidence>
<evidence type="ECO:0000256" key="4">
    <source>
        <dbReference type="ARBA" id="ARBA00023136"/>
    </source>
</evidence>
<feature type="transmembrane region" description="Helical" evidence="5">
    <location>
        <begin position="256"/>
        <end position="278"/>
    </location>
</feature>
<protein>
    <submittedName>
        <fullName evidence="7">ABC transporter</fullName>
    </submittedName>
</protein>
<dbReference type="Proteomes" id="UP000240717">
    <property type="component" value="Unassembled WGS sequence"/>
</dbReference>
<dbReference type="RefSeq" id="WP_107532617.1">
    <property type="nucleotide sequence ID" value="NZ_PZEV01000048.1"/>
</dbReference>
<keyword evidence="4 5" id="KW-0472">Membrane</keyword>
<gene>
    <name evidence="7" type="ORF">BU085_11115</name>
</gene>
<feature type="transmembrane region" description="Helical" evidence="5">
    <location>
        <begin position="12"/>
        <end position="32"/>
    </location>
</feature>
<feature type="domain" description="ABC-2 type transporter transmembrane" evidence="6">
    <location>
        <begin position="17"/>
        <end position="299"/>
    </location>
</feature>
<organism evidence="7 8">
    <name type="scientific">Staphylococcus warneri</name>
    <dbReference type="NCBI Taxonomy" id="1292"/>
    <lineage>
        <taxon>Bacteria</taxon>
        <taxon>Bacillati</taxon>
        <taxon>Bacillota</taxon>
        <taxon>Bacilli</taxon>
        <taxon>Bacillales</taxon>
        <taxon>Staphylococcaceae</taxon>
        <taxon>Staphylococcus</taxon>
    </lineage>
</organism>
<feature type="transmembrane region" description="Helical" evidence="5">
    <location>
        <begin position="287"/>
        <end position="304"/>
    </location>
</feature>
<dbReference type="AlphaFoldDB" id="A0A2T4PY06"/>
<dbReference type="GO" id="GO:0016020">
    <property type="term" value="C:membrane"/>
    <property type="evidence" value="ECO:0007669"/>
    <property type="project" value="UniProtKB-SubCell"/>
</dbReference>
<dbReference type="Gene3D" id="3.40.1710.10">
    <property type="entry name" value="abc type-2 transporter like domain"/>
    <property type="match status" value="1"/>
</dbReference>
<sequence>MKPYIQLVIKKQWLAYLILILTIVLTLTALWLGQKSANQTFKIPIAVQDMSHTQSSKQLIHQINQSKYVDVRQLNEDDFYIDDLVKKKEVMASLQIPKDFDRKLKDNNLKAALPLYGRDDFIGSIAIEIISRSLYEQQIPNIIYEHLSDIKQSKTMSDIQKQYNKDTPKSQMTTHAINHNANQSISIGIVFAVVIWVSVIQILLHQRLKQDAPLHRLFLTHHSQLKLYSTYIITHVIILFCILVLISIGMHQPLSIWFYLKSIIILVVYEFGMALLLFKVNVLSHRLFMAIVYAMVLSVIYIWIQL</sequence>
<evidence type="ECO:0000259" key="6">
    <source>
        <dbReference type="Pfam" id="PF12698"/>
    </source>
</evidence>
<keyword evidence="2 5" id="KW-0812">Transmembrane</keyword>
<dbReference type="EMBL" id="PZEV01000048">
    <property type="protein sequence ID" value="PTI49818.1"/>
    <property type="molecule type" value="Genomic_DNA"/>
</dbReference>
<proteinExistence type="predicted"/>
<accession>A0A2T4PY06</accession>
<dbReference type="InterPro" id="IPR013525">
    <property type="entry name" value="ABC2_TM"/>
</dbReference>
<keyword evidence="3 5" id="KW-1133">Transmembrane helix</keyword>
<evidence type="ECO:0000313" key="8">
    <source>
        <dbReference type="Proteomes" id="UP000240717"/>
    </source>
</evidence>
<comment type="caution">
    <text evidence="7">The sequence shown here is derived from an EMBL/GenBank/DDBJ whole genome shotgun (WGS) entry which is preliminary data.</text>
</comment>
<evidence type="ECO:0000256" key="1">
    <source>
        <dbReference type="ARBA" id="ARBA00004141"/>
    </source>
</evidence>
<evidence type="ECO:0000256" key="2">
    <source>
        <dbReference type="ARBA" id="ARBA00022692"/>
    </source>
</evidence>
<feature type="transmembrane region" description="Helical" evidence="5">
    <location>
        <begin position="185"/>
        <end position="204"/>
    </location>
</feature>
<name>A0A2T4PY06_STAWA</name>